<dbReference type="OrthoDB" id="2225190at2759"/>
<reference evidence="1" key="1">
    <citation type="submission" date="2020-12" db="EMBL/GenBank/DDBJ databases">
        <title>Metabolic potential, ecology and presence of endohyphal bacteria is reflected in genomic diversity of Mucoromycotina.</title>
        <authorList>
            <person name="Muszewska A."/>
            <person name="Okrasinska A."/>
            <person name="Steczkiewicz K."/>
            <person name="Drgas O."/>
            <person name="Orlowska M."/>
            <person name="Perlinska-Lenart U."/>
            <person name="Aleksandrzak-Piekarczyk T."/>
            <person name="Szatraj K."/>
            <person name="Zielenkiewicz U."/>
            <person name="Pilsyk S."/>
            <person name="Malc E."/>
            <person name="Mieczkowski P."/>
            <person name="Kruszewska J.S."/>
            <person name="Biernat P."/>
            <person name="Pawlowska J."/>
        </authorList>
    </citation>
    <scope>NUCLEOTIDE SEQUENCE</scope>
    <source>
        <strain evidence="1">WA0000017839</strain>
    </source>
</reference>
<keyword evidence="2" id="KW-1185">Reference proteome</keyword>
<accession>A0A8H7QVS2</accession>
<protein>
    <submittedName>
        <fullName evidence="1">Uncharacterized protein</fullName>
    </submittedName>
</protein>
<comment type="caution">
    <text evidence="1">The sequence shown here is derived from an EMBL/GenBank/DDBJ whole genome shotgun (WGS) entry which is preliminary data.</text>
</comment>
<proteinExistence type="predicted"/>
<evidence type="ECO:0000313" key="2">
    <source>
        <dbReference type="Proteomes" id="UP000603453"/>
    </source>
</evidence>
<dbReference type="AlphaFoldDB" id="A0A8H7QVS2"/>
<dbReference type="Proteomes" id="UP000603453">
    <property type="component" value="Unassembled WGS sequence"/>
</dbReference>
<gene>
    <name evidence="1" type="ORF">INT47_004468</name>
</gene>
<evidence type="ECO:0000313" key="1">
    <source>
        <dbReference type="EMBL" id="KAG2198481.1"/>
    </source>
</evidence>
<name>A0A8H7QVS2_9FUNG</name>
<organism evidence="1 2">
    <name type="scientific">Mucor saturninus</name>
    <dbReference type="NCBI Taxonomy" id="64648"/>
    <lineage>
        <taxon>Eukaryota</taxon>
        <taxon>Fungi</taxon>
        <taxon>Fungi incertae sedis</taxon>
        <taxon>Mucoromycota</taxon>
        <taxon>Mucoromycotina</taxon>
        <taxon>Mucoromycetes</taxon>
        <taxon>Mucorales</taxon>
        <taxon>Mucorineae</taxon>
        <taxon>Mucoraceae</taxon>
        <taxon>Mucor</taxon>
    </lineage>
</organism>
<dbReference type="EMBL" id="JAEPRD010000110">
    <property type="protein sequence ID" value="KAG2198481.1"/>
    <property type="molecule type" value="Genomic_DNA"/>
</dbReference>
<sequence>MGSINNEMLILLDTELTTLNIMNICPHLISLTYHSLYEFPDISVKDIPSDNTNPKRLDSSLKELKLSAPTIPYHYATYLKDYLVPHVNVLKININDIDVFDWIEGFRLDNAVEFLRSLSQVKPASICWEPYKHNDRDYQHGI</sequence>